<keyword evidence="4" id="KW-1003">Cell membrane</keyword>
<dbReference type="SUPFAM" id="SSF52540">
    <property type="entry name" value="P-loop containing nucleoside triphosphate hydrolases"/>
    <property type="match status" value="1"/>
</dbReference>
<accession>A0A4R2L0Z7</accession>
<dbReference type="GO" id="GO:0005524">
    <property type="term" value="F:ATP binding"/>
    <property type="evidence" value="ECO:0007669"/>
    <property type="project" value="UniProtKB-KW"/>
</dbReference>
<dbReference type="Pfam" id="PF00005">
    <property type="entry name" value="ABC_tran"/>
    <property type="match status" value="1"/>
</dbReference>
<dbReference type="EC" id="7.4.2.9" evidence="8"/>
<protein>
    <recommendedName>
        <fullName evidence="8">ABC-type dipeptide transporter</fullName>
        <ecNumber evidence="8">7.4.2.9</ecNumber>
    </recommendedName>
</protein>
<keyword evidence="5" id="KW-0547">Nucleotide-binding</keyword>
<comment type="caution">
    <text evidence="11">The sequence shown here is derived from an EMBL/GenBank/DDBJ whole genome shotgun (WGS) entry which is preliminary data.</text>
</comment>
<proteinExistence type="inferred from homology"/>
<evidence type="ECO:0000256" key="7">
    <source>
        <dbReference type="ARBA" id="ARBA00023136"/>
    </source>
</evidence>
<sequence length="352" mass="37805">MTVSTLQKTVARPAPQAEAATALLDVRGLRTEFRTDGGVVTPLLGVDFSVAPGETLALVGESGSGKSVTSLSIMGLLARPAGRIAAGSALFRTRDGASVDLARADDATLRRLRGRELAMIFQEPMTSLNPVLPVGEQIADAVRLHLGLDRQAALAHALRMLELVEIPAARQRLREYPHQMSGGMRQRVMIALALSCEPRLLIADEPTTALDVTIQAQILVLMRKLQHELGMGILFITHNLGVVAETAQRVAVMYAGRIVETGTVREVFKAPKHPYTRGLMECLPANAHRDERGQPVRLKAIPGQVAAPGRQPPGCAFAPRCAFAEPRCESAVPALAAVAPDHQSRCLRWSAL</sequence>
<evidence type="ECO:0000256" key="2">
    <source>
        <dbReference type="ARBA" id="ARBA00005417"/>
    </source>
</evidence>
<dbReference type="RefSeq" id="WP_132544057.1">
    <property type="nucleotide sequence ID" value="NZ_SLWY01000016.1"/>
</dbReference>
<evidence type="ECO:0000313" key="11">
    <source>
        <dbReference type="EMBL" id="TCO80104.1"/>
    </source>
</evidence>
<evidence type="ECO:0000256" key="3">
    <source>
        <dbReference type="ARBA" id="ARBA00022448"/>
    </source>
</evidence>
<dbReference type="GO" id="GO:0016887">
    <property type="term" value="F:ATP hydrolysis activity"/>
    <property type="evidence" value="ECO:0007669"/>
    <property type="project" value="InterPro"/>
</dbReference>
<dbReference type="EMBL" id="SLWY01000016">
    <property type="protein sequence ID" value="TCO80104.1"/>
    <property type="molecule type" value="Genomic_DNA"/>
</dbReference>
<dbReference type="CDD" id="cd03257">
    <property type="entry name" value="ABC_NikE_OppD_transporters"/>
    <property type="match status" value="1"/>
</dbReference>
<dbReference type="Pfam" id="PF08352">
    <property type="entry name" value="oligo_HPY"/>
    <property type="match status" value="1"/>
</dbReference>
<dbReference type="InterPro" id="IPR003439">
    <property type="entry name" value="ABC_transporter-like_ATP-bd"/>
</dbReference>
<dbReference type="InterPro" id="IPR003593">
    <property type="entry name" value="AAA+_ATPase"/>
</dbReference>
<dbReference type="GO" id="GO:0015833">
    <property type="term" value="P:peptide transport"/>
    <property type="evidence" value="ECO:0007669"/>
    <property type="project" value="InterPro"/>
</dbReference>
<evidence type="ECO:0000256" key="9">
    <source>
        <dbReference type="ARBA" id="ARBA00047356"/>
    </source>
</evidence>
<evidence type="ECO:0000259" key="10">
    <source>
        <dbReference type="PROSITE" id="PS50893"/>
    </source>
</evidence>
<dbReference type="PANTHER" id="PTHR43297">
    <property type="entry name" value="OLIGOPEPTIDE TRANSPORT ATP-BINDING PROTEIN APPD"/>
    <property type="match status" value="1"/>
</dbReference>
<dbReference type="FunFam" id="3.40.50.300:FF:000016">
    <property type="entry name" value="Oligopeptide ABC transporter ATP-binding component"/>
    <property type="match status" value="1"/>
</dbReference>
<comment type="similarity">
    <text evidence="2">Belongs to the ABC transporter superfamily.</text>
</comment>
<dbReference type="GO" id="GO:0005886">
    <property type="term" value="C:plasma membrane"/>
    <property type="evidence" value="ECO:0007669"/>
    <property type="project" value="UniProtKB-SubCell"/>
</dbReference>
<dbReference type="PANTHER" id="PTHR43297:SF2">
    <property type="entry name" value="DIPEPTIDE TRANSPORT ATP-BINDING PROTEIN DPPD"/>
    <property type="match status" value="1"/>
</dbReference>
<keyword evidence="12" id="KW-1185">Reference proteome</keyword>
<feature type="domain" description="ABC transporter" evidence="10">
    <location>
        <begin position="26"/>
        <end position="280"/>
    </location>
</feature>
<dbReference type="Proteomes" id="UP000295765">
    <property type="component" value="Unassembled WGS sequence"/>
</dbReference>
<keyword evidence="3" id="KW-0813">Transport</keyword>
<dbReference type="InterPro" id="IPR050388">
    <property type="entry name" value="ABC_Ni/Peptide_Import"/>
</dbReference>
<dbReference type="AlphaFoldDB" id="A0A4R2L0Z7"/>
<name>A0A4R2L0Z7_9GAMM</name>
<dbReference type="GO" id="GO:0055085">
    <property type="term" value="P:transmembrane transport"/>
    <property type="evidence" value="ECO:0007669"/>
    <property type="project" value="UniProtKB-ARBA"/>
</dbReference>
<evidence type="ECO:0000256" key="6">
    <source>
        <dbReference type="ARBA" id="ARBA00022840"/>
    </source>
</evidence>
<evidence type="ECO:0000256" key="1">
    <source>
        <dbReference type="ARBA" id="ARBA00004417"/>
    </source>
</evidence>
<reference evidence="11 12" key="1">
    <citation type="submission" date="2019-03" db="EMBL/GenBank/DDBJ databases">
        <title>Genomic Encyclopedia of Type Strains, Phase IV (KMG-IV): sequencing the most valuable type-strain genomes for metagenomic binning, comparative biology and taxonomic classification.</title>
        <authorList>
            <person name="Goeker M."/>
        </authorList>
    </citation>
    <scope>NUCLEOTIDE SEQUENCE [LARGE SCALE GENOMIC DNA]</scope>
    <source>
        <strain evidence="11 12">DSM 25287</strain>
    </source>
</reference>
<keyword evidence="7" id="KW-0472">Membrane</keyword>
<dbReference type="InterPro" id="IPR013563">
    <property type="entry name" value="Oligopep_ABC_C"/>
</dbReference>
<evidence type="ECO:0000313" key="12">
    <source>
        <dbReference type="Proteomes" id="UP000295765"/>
    </source>
</evidence>
<gene>
    <name evidence="11" type="ORF">EV699_1169</name>
</gene>
<dbReference type="SMART" id="SM00382">
    <property type="entry name" value="AAA"/>
    <property type="match status" value="1"/>
</dbReference>
<evidence type="ECO:0000256" key="5">
    <source>
        <dbReference type="ARBA" id="ARBA00022741"/>
    </source>
</evidence>
<evidence type="ECO:0000256" key="4">
    <source>
        <dbReference type="ARBA" id="ARBA00022475"/>
    </source>
</evidence>
<organism evidence="11 12">
    <name type="scientific">Plasticicumulans lactativorans</name>
    <dbReference type="NCBI Taxonomy" id="1133106"/>
    <lineage>
        <taxon>Bacteria</taxon>
        <taxon>Pseudomonadati</taxon>
        <taxon>Pseudomonadota</taxon>
        <taxon>Gammaproteobacteria</taxon>
        <taxon>Candidatus Competibacteraceae</taxon>
        <taxon>Plasticicumulans</taxon>
    </lineage>
</organism>
<dbReference type="PROSITE" id="PS50893">
    <property type="entry name" value="ABC_TRANSPORTER_2"/>
    <property type="match status" value="1"/>
</dbReference>
<dbReference type="OrthoDB" id="9784450at2"/>
<keyword evidence="6 11" id="KW-0067">ATP-binding</keyword>
<evidence type="ECO:0000256" key="8">
    <source>
        <dbReference type="ARBA" id="ARBA00038852"/>
    </source>
</evidence>
<comment type="subcellular location">
    <subcellularLocation>
        <location evidence="1">Cell inner membrane</location>
        <topology evidence="1">Peripheral membrane protein</topology>
    </subcellularLocation>
</comment>
<dbReference type="InterPro" id="IPR027417">
    <property type="entry name" value="P-loop_NTPase"/>
</dbReference>
<dbReference type="Gene3D" id="3.40.50.300">
    <property type="entry name" value="P-loop containing nucleotide triphosphate hydrolases"/>
    <property type="match status" value="1"/>
</dbReference>
<comment type="catalytic activity">
    <reaction evidence="9">
        <text>a dipeptide(out) + ATP + H2O = a dipeptide(in) + ADP + phosphate + H(+)</text>
        <dbReference type="Rhea" id="RHEA:23120"/>
        <dbReference type="ChEBI" id="CHEBI:15377"/>
        <dbReference type="ChEBI" id="CHEBI:15378"/>
        <dbReference type="ChEBI" id="CHEBI:30616"/>
        <dbReference type="ChEBI" id="CHEBI:43474"/>
        <dbReference type="ChEBI" id="CHEBI:90799"/>
        <dbReference type="ChEBI" id="CHEBI:456216"/>
        <dbReference type="EC" id="7.4.2.9"/>
    </reaction>
</comment>
<dbReference type="InterPro" id="IPR017871">
    <property type="entry name" value="ABC_transporter-like_CS"/>
</dbReference>
<dbReference type="NCBIfam" id="TIGR01727">
    <property type="entry name" value="oligo_HPY"/>
    <property type="match status" value="1"/>
</dbReference>
<dbReference type="PROSITE" id="PS00211">
    <property type="entry name" value="ABC_TRANSPORTER_1"/>
    <property type="match status" value="1"/>
</dbReference>